<evidence type="ECO:0000256" key="4">
    <source>
        <dbReference type="ARBA" id="ARBA00023277"/>
    </source>
</evidence>
<organism evidence="8 9">
    <name type="scientific">Solibaculum intestinale</name>
    <dbReference type="NCBI Taxonomy" id="3133165"/>
    <lineage>
        <taxon>Bacteria</taxon>
        <taxon>Bacillati</taxon>
        <taxon>Bacillota</taxon>
        <taxon>Clostridia</taxon>
        <taxon>Eubacteriales</taxon>
        <taxon>Oscillospiraceae</taxon>
        <taxon>Solibaculum</taxon>
    </lineage>
</organism>
<dbReference type="Proteomes" id="UP001489509">
    <property type="component" value="Unassembled WGS sequence"/>
</dbReference>
<dbReference type="Pfam" id="PF00232">
    <property type="entry name" value="Glyco_hydro_1"/>
    <property type="match status" value="1"/>
</dbReference>
<evidence type="ECO:0000313" key="9">
    <source>
        <dbReference type="Proteomes" id="UP001489509"/>
    </source>
</evidence>
<dbReference type="InterPro" id="IPR017853">
    <property type="entry name" value="GH"/>
</dbReference>
<comment type="similarity">
    <text evidence="1 7">Belongs to the glycosyl hydrolase 1 family.</text>
</comment>
<dbReference type="EC" id="3.2.1.21" evidence="7"/>
<reference evidence="8 9" key="1">
    <citation type="submission" date="2024-03" db="EMBL/GenBank/DDBJ databases">
        <title>Human intestinal bacterial collection.</title>
        <authorList>
            <person name="Pauvert C."/>
            <person name="Hitch T.C.A."/>
            <person name="Clavel T."/>
        </authorList>
    </citation>
    <scope>NUCLEOTIDE SEQUENCE [LARGE SCALE GENOMIC DNA]</scope>
    <source>
        <strain evidence="8 9">CLA-JM-H44</strain>
    </source>
</reference>
<accession>A0ABV1DZD7</accession>
<evidence type="ECO:0000256" key="6">
    <source>
        <dbReference type="ARBA" id="ARBA00023326"/>
    </source>
</evidence>
<dbReference type="InterPro" id="IPR001360">
    <property type="entry name" value="Glyco_hydro_1"/>
</dbReference>
<dbReference type="PRINTS" id="PR00131">
    <property type="entry name" value="GLHYDRLASE1"/>
</dbReference>
<dbReference type="RefSeq" id="WP_349218973.1">
    <property type="nucleotide sequence ID" value="NZ_JBBMFD010000008.1"/>
</dbReference>
<dbReference type="InterPro" id="IPR017736">
    <property type="entry name" value="Glyco_hydro_1_beta-glucosidase"/>
</dbReference>
<dbReference type="SUPFAM" id="SSF51445">
    <property type="entry name" value="(Trans)glycosidases"/>
    <property type="match status" value="1"/>
</dbReference>
<keyword evidence="6" id="KW-0624">Polysaccharide degradation</keyword>
<dbReference type="PANTHER" id="PTHR10353:SF36">
    <property type="entry name" value="LP05116P"/>
    <property type="match status" value="1"/>
</dbReference>
<dbReference type="Gene3D" id="3.20.20.80">
    <property type="entry name" value="Glycosidases"/>
    <property type="match status" value="1"/>
</dbReference>
<evidence type="ECO:0000256" key="2">
    <source>
        <dbReference type="ARBA" id="ARBA00022801"/>
    </source>
</evidence>
<dbReference type="PANTHER" id="PTHR10353">
    <property type="entry name" value="GLYCOSYL HYDROLASE"/>
    <property type="match status" value="1"/>
</dbReference>
<proteinExistence type="inferred from homology"/>
<keyword evidence="4" id="KW-0119">Carbohydrate metabolism</keyword>
<gene>
    <name evidence="8" type="ORF">WMO26_06230</name>
</gene>
<keyword evidence="2 7" id="KW-0378">Hydrolase</keyword>
<comment type="caution">
    <text evidence="8">The sequence shown here is derived from an EMBL/GenBank/DDBJ whole genome shotgun (WGS) entry which is preliminary data.</text>
</comment>
<evidence type="ECO:0000256" key="3">
    <source>
        <dbReference type="ARBA" id="ARBA00023001"/>
    </source>
</evidence>
<evidence type="ECO:0000256" key="5">
    <source>
        <dbReference type="ARBA" id="ARBA00023295"/>
    </source>
</evidence>
<sequence>MGFCKDFVWGAASAAIQIEGAAYEDGKAPSLWDVYARYPGAVYRGQNADTACDHYHRFQEDVALMKRMGLTAYRYSISWPRVLPQGTGEVNQKGLDFYDRLLDALLEAGIEPYLTLFHWDYPYALYQKGGWMNPDSSDWFAAYADRITRRYGDRVKHFITINEPECFVGAFESGDLAPFYRVHRRDYLQMAHNALLGHGKAVQAVRANCPGAACGFAATNWLKYPITDEPENVELARKRCFELNEPTVTSFPWWTEAVYLGRYPAAAVAAAGPDMPVIGQNDMALISQPLDFFGMNHYTGIPVAPDGTQGDPVFSDNAPRSTYDWPLQPRAFYYAAKFMYERYGLPILVTENGYSGNDLVSADGKVHDAYRIEQLSSYLKALRRAADEGVPVLGYFHWALMDNFEWAQGYGKRFGLAYVNFDTQERILKDSGTYYRKVIESNGEIL</sequence>
<keyword evidence="9" id="KW-1185">Reference proteome</keyword>
<dbReference type="EMBL" id="JBBMFD010000008">
    <property type="protein sequence ID" value="MEQ2440422.1"/>
    <property type="molecule type" value="Genomic_DNA"/>
</dbReference>
<evidence type="ECO:0000313" key="8">
    <source>
        <dbReference type="EMBL" id="MEQ2440422.1"/>
    </source>
</evidence>
<keyword evidence="3" id="KW-0136">Cellulose degradation</keyword>
<dbReference type="GO" id="GO:0008422">
    <property type="term" value="F:beta-glucosidase activity"/>
    <property type="evidence" value="ECO:0007669"/>
    <property type="project" value="UniProtKB-EC"/>
</dbReference>
<protein>
    <recommendedName>
        <fullName evidence="7">Beta-glucosidase</fullName>
        <ecNumber evidence="7">3.2.1.21</ecNumber>
    </recommendedName>
</protein>
<comment type="catalytic activity">
    <reaction evidence="7">
        <text>Hydrolysis of terminal, non-reducing beta-D-glucosyl residues with release of beta-D-glucose.</text>
        <dbReference type="EC" id="3.2.1.21"/>
    </reaction>
</comment>
<name>A0ABV1DZD7_9FIRM</name>
<evidence type="ECO:0000256" key="7">
    <source>
        <dbReference type="RuleBase" id="RU361175"/>
    </source>
</evidence>
<dbReference type="NCBIfam" id="TIGR03356">
    <property type="entry name" value="BGL"/>
    <property type="match status" value="1"/>
</dbReference>
<keyword evidence="5 7" id="KW-0326">Glycosidase</keyword>
<evidence type="ECO:0000256" key="1">
    <source>
        <dbReference type="ARBA" id="ARBA00010838"/>
    </source>
</evidence>